<dbReference type="Proteomes" id="UP000238157">
    <property type="component" value="Unassembled WGS sequence"/>
</dbReference>
<name>A0A2T0WKB5_9BACT</name>
<gene>
    <name evidence="1" type="ORF">CLW00_107223</name>
</gene>
<keyword evidence="2" id="KW-1185">Reference proteome</keyword>
<accession>A0A2T0WKB5</accession>
<dbReference type="RefSeq" id="WP_106134169.1">
    <property type="nucleotide sequence ID" value="NZ_PVTR01000007.1"/>
</dbReference>
<evidence type="ECO:0000313" key="2">
    <source>
        <dbReference type="Proteomes" id="UP000238157"/>
    </source>
</evidence>
<reference evidence="1 2" key="1">
    <citation type="submission" date="2018-03" db="EMBL/GenBank/DDBJ databases">
        <title>Genomic Encyclopedia of Archaeal and Bacterial Type Strains, Phase II (KMG-II): from individual species to whole genera.</title>
        <authorList>
            <person name="Goeker M."/>
        </authorList>
    </citation>
    <scope>NUCLEOTIDE SEQUENCE [LARGE SCALE GENOMIC DNA]</scope>
    <source>
        <strain evidence="1 2">DSM 27929</strain>
    </source>
</reference>
<comment type="caution">
    <text evidence="1">The sequence shown here is derived from an EMBL/GenBank/DDBJ whole genome shotgun (WGS) entry which is preliminary data.</text>
</comment>
<sequence length="157" mass="18163">MEIKDIISIIKEKGRVKVKEGHGNILEFIALEKWDQVSDSQEGLFLIFDVFQLRSISEQFSDVSLDIIEFATKPTIYHTIKGRFLRNGPVQQDQIKFSLIKKDYWNKLLFTYGQVLIFNKSDGEDFDFETNDFFPLLSAGTKEMFLSPEGDIKILKG</sequence>
<dbReference type="EMBL" id="PVTR01000007">
    <property type="protein sequence ID" value="PRY87153.1"/>
    <property type="molecule type" value="Genomic_DNA"/>
</dbReference>
<organism evidence="1 2">
    <name type="scientific">Mongoliibacter ruber</name>
    <dbReference type="NCBI Taxonomy" id="1750599"/>
    <lineage>
        <taxon>Bacteria</taxon>
        <taxon>Pseudomonadati</taxon>
        <taxon>Bacteroidota</taxon>
        <taxon>Cytophagia</taxon>
        <taxon>Cytophagales</taxon>
        <taxon>Cyclobacteriaceae</taxon>
        <taxon>Mongoliibacter</taxon>
    </lineage>
</organism>
<protein>
    <submittedName>
        <fullName evidence="1">Uncharacterized protein</fullName>
    </submittedName>
</protein>
<dbReference type="OrthoDB" id="824257at2"/>
<proteinExistence type="predicted"/>
<dbReference type="AlphaFoldDB" id="A0A2T0WKB5"/>
<evidence type="ECO:0000313" key="1">
    <source>
        <dbReference type="EMBL" id="PRY87153.1"/>
    </source>
</evidence>